<comment type="function">
    <text evidence="3">Responsible for the release of ribosomes from messenger RNA at the termination of protein biosynthesis. May increase the efficiency of translation by recycling ribosomes from one round of translation to another.</text>
</comment>
<evidence type="ECO:0000256" key="3">
    <source>
        <dbReference type="HAMAP-Rule" id="MF_00040"/>
    </source>
</evidence>
<keyword evidence="6" id="KW-1185">Reference proteome</keyword>
<keyword evidence="2 3" id="KW-0648">Protein biosynthesis</keyword>
<name>A0ABY7VSQ8_9BACT</name>
<protein>
    <recommendedName>
        <fullName evidence="3">Ribosome-recycling factor</fullName>
        <shortName evidence="3">RRF</shortName>
    </recommendedName>
    <alternativeName>
        <fullName evidence="3">Ribosome-releasing factor</fullName>
    </alternativeName>
</protein>
<comment type="subcellular location">
    <subcellularLocation>
        <location evidence="3">Cytoplasm</location>
    </subcellularLocation>
</comment>
<dbReference type="Proteomes" id="UP001214250">
    <property type="component" value="Chromosome 1"/>
</dbReference>
<dbReference type="PANTHER" id="PTHR20982:SF3">
    <property type="entry name" value="MITOCHONDRIAL RIBOSOME RECYCLING FACTOR PSEUDO 1"/>
    <property type="match status" value="1"/>
</dbReference>
<dbReference type="PANTHER" id="PTHR20982">
    <property type="entry name" value="RIBOSOME RECYCLING FACTOR"/>
    <property type="match status" value="1"/>
</dbReference>
<dbReference type="RefSeq" id="WP_274150822.1">
    <property type="nucleotide sequence ID" value="NZ_CP117811.1"/>
</dbReference>
<dbReference type="NCBIfam" id="TIGR00496">
    <property type="entry name" value="frr"/>
    <property type="match status" value="1"/>
</dbReference>
<accession>A0ABY7VSQ8</accession>
<comment type="similarity">
    <text evidence="1 3">Belongs to the RRF family.</text>
</comment>
<dbReference type="InterPro" id="IPR002661">
    <property type="entry name" value="Ribosome_recyc_fac"/>
</dbReference>
<dbReference type="SUPFAM" id="SSF55194">
    <property type="entry name" value="Ribosome recycling factor, RRF"/>
    <property type="match status" value="1"/>
</dbReference>
<dbReference type="HAMAP" id="MF_00040">
    <property type="entry name" value="RRF"/>
    <property type="match status" value="1"/>
</dbReference>
<gene>
    <name evidence="3 5" type="primary">frr</name>
    <name evidence="5" type="ORF">PQO03_02130</name>
</gene>
<dbReference type="InterPro" id="IPR036191">
    <property type="entry name" value="RRF_sf"/>
</dbReference>
<organism evidence="5 6">
    <name type="scientific">Lentisphaera profundi</name>
    <dbReference type="NCBI Taxonomy" id="1658616"/>
    <lineage>
        <taxon>Bacteria</taxon>
        <taxon>Pseudomonadati</taxon>
        <taxon>Lentisphaerota</taxon>
        <taxon>Lentisphaeria</taxon>
        <taxon>Lentisphaerales</taxon>
        <taxon>Lentisphaeraceae</taxon>
        <taxon>Lentisphaera</taxon>
    </lineage>
</organism>
<sequence>MAFTVTTVVADITAKMNKAISHFQSQLDAYSTGKATPALVQDIMVDAYGTKMRLKETAGISTPDARTIAIQPYDATILPDIEKAIMMANIGITPMNDGQLIRLPIPELTEERRKDMVKDLKGKGENHKIEIRNIRREGNDYLKKALKDNELSEDHQKGLVSDIQDLTNKKIDEVGSMSAAKEKELMTV</sequence>
<reference evidence="5 6" key="1">
    <citation type="submission" date="2023-02" db="EMBL/GenBank/DDBJ databases">
        <title>Genome sequence of Lentisphaera profundi SAORIC-696.</title>
        <authorList>
            <person name="Kim e."/>
            <person name="Cho J.-C."/>
            <person name="Choi A."/>
            <person name="Kang I."/>
        </authorList>
    </citation>
    <scope>NUCLEOTIDE SEQUENCE [LARGE SCALE GENOMIC DNA]</scope>
    <source>
        <strain evidence="5 6">SAORIC-696</strain>
    </source>
</reference>
<dbReference type="InterPro" id="IPR023584">
    <property type="entry name" value="Ribosome_recyc_fac_dom"/>
</dbReference>
<proteinExistence type="inferred from homology"/>
<dbReference type="Pfam" id="PF01765">
    <property type="entry name" value="RRF"/>
    <property type="match status" value="1"/>
</dbReference>
<dbReference type="CDD" id="cd00520">
    <property type="entry name" value="RRF"/>
    <property type="match status" value="1"/>
</dbReference>
<evidence type="ECO:0000256" key="1">
    <source>
        <dbReference type="ARBA" id="ARBA00005912"/>
    </source>
</evidence>
<dbReference type="Gene3D" id="1.10.132.20">
    <property type="entry name" value="Ribosome-recycling factor"/>
    <property type="match status" value="1"/>
</dbReference>
<evidence type="ECO:0000259" key="4">
    <source>
        <dbReference type="Pfam" id="PF01765"/>
    </source>
</evidence>
<dbReference type="EMBL" id="CP117811">
    <property type="protein sequence ID" value="WDE96757.1"/>
    <property type="molecule type" value="Genomic_DNA"/>
</dbReference>
<keyword evidence="3" id="KW-0963">Cytoplasm</keyword>
<feature type="domain" description="Ribosome recycling factor" evidence="4">
    <location>
        <begin position="23"/>
        <end position="186"/>
    </location>
</feature>
<evidence type="ECO:0000256" key="2">
    <source>
        <dbReference type="ARBA" id="ARBA00022917"/>
    </source>
</evidence>
<evidence type="ECO:0000313" key="5">
    <source>
        <dbReference type="EMBL" id="WDE96757.1"/>
    </source>
</evidence>
<evidence type="ECO:0000313" key="6">
    <source>
        <dbReference type="Proteomes" id="UP001214250"/>
    </source>
</evidence>
<dbReference type="Gene3D" id="3.30.1360.40">
    <property type="match status" value="1"/>
</dbReference>